<reference evidence="9 10" key="1">
    <citation type="submission" date="2014-07" db="EMBL/GenBank/DDBJ databases">
        <authorList>
            <person name="Urmite Genomes Urmite Genomes"/>
        </authorList>
    </citation>
    <scope>NUCLEOTIDE SEQUENCE [LARGE SCALE GENOMIC DNA]</scope>
    <source>
        <strain evidence="9 10">13MG44_air</strain>
    </source>
</reference>
<feature type="transmembrane region" description="Helical" evidence="8">
    <location>
        <begin position="127"/>
        <end position="151"/>
    </location>
</feature>
<dbReference type="PANTHER" id="PTHR32024">
    <property type="entry name" value="TRK SYSTEM POTASSIUM UPTAKE PROTEIN TRKG-RELATED"/>
    <property type="match status" value="1"/>
</dbReference>
<feature type="transmembrane region" description="Helical" evidence="8">
    <location>
        <begin position="411"/>
        <end position="430"/>
    </location>
</feature>
<dbReference type="RefSeq" id="WP_035807765.1">
    <property type="nucleotide sequence ID" value="NZ_CCSE01000001.1"/>
</dbReference>
<dbReference type="PANTHER" id="PTHR32024:SF4">
    <property type="entry name" value="KTR SYSTEM POTASSIUM UPTAKE PROTEIN D"/>
    <property type="match status" value="1"/>
</dbReference>
<keyword evidence="4 8" id="KW-0812">Transmembrane</keyword>
<feature type="transmembrane region" description="Helical" evidence="8">
    <location>
        <begin position="191"/>
        <end position="212"/>
    </location>
</feature>
<feature type="transmembrane region" description="Helical" evidence="8">
    <location>
        <begin position="73"/>
        <end position="100"/>
    </location>
</feature>
<dbReference type="AlphaFoldDB" id="A0A078LYU6"/>
<comment type="subcellular location">
    <subcellularLocation>
        <location evidence="1">Cell membrane</location>
        <topology evidence="1">Multi-pass membrane protein</topology>
    </subcellularLocation>
</comment>
<keyword evidence="7 8" id="KW-0472">Membrane</keyword>
<sequence length="449" mass="49271">MKKLRRWFTNLSPQRGILIYYFLALAAATLLLSFPFFYEEETIPFIDTLFVAASAISVTGLSTVTIMETFNVSGYLLLMFLMNLGGIGIMALGTLLWILLGRRIGVRERRQIIADNAQYKMSGAVKLVLDIITLLLAVETAGAVVYIAYFYSETGDLAYSFLHGTFLSVSATTNGGLDLYSNSLTHLQGNILIEIPVMCQIILGAIGYPVLIELKHFFSRNSPGFRFSLFTKVTVSTYGILLFAGGALIFILESFKYFSDKNIFSSVVTSLFLSASTRSGGITTVAVEQLSEVTQLIMSLLMFIGASPSSAGGGIRTTTFAILILFLISFSRGRQHINVFHRRIAKKDIERAFAVFTLAVGLVFTGVLTVLIADGDKFTLTQIIFEVTSAFGTTGTSTGITGELSTLSKTVIMIFMFVGRIGFVSFLLSISGRQRELTYKYSEERLMVG</sequence>
<keyword evidence="2" id="KW-0813">Transport</keyword>
<evidence type="ECO:0000256" key="6">
    <source>
        <dbReference type="ARBA" id="ARBA00023065"/>
    </source>
</evidence>
<dbReference type="eggNOG" id="COG0168">
    <property type="taxonomic scope" value="Bacteria"/>
</dbReference>
<proteinExistence type="predicted"/>
<name>A0A078LYU6_9STAP</name>
<evidence type="ECO:0000313" key="10">
    <source>
        <dbReference type="Proteomes" id="UP000044136"/>
    </source>
</evidence>
<feature type="transmembrane region" description="Helical" evidence="8">
    <location>
        <begin position="311"/>
        <end position="331"/>
    </location>
</feature>
<dbReference type="InterPro" id="IPR003445">
    <property type="entry name" value="Cat_transpt"/>
</dbReference>
<evidence type="ECO:0000256" key="2">
    <source>
        <dbReference type="ARBA" id="ARBA00022448"/>
    </source>
</evidence>
<dbReference type="Pfam" id="PF02386">
    <property type="entry name" value="TrkH"/>
    <property type="match status" value="1"/>
</dbReference>
<protein>
    <submittedName>
        <fullName evidence="9">Ktr system potassium uptake protein B</fullName>
    </submittedName>
</protein>
<evidence type="ECO:0000256" key="5">
    <source>
        <dbReference type="ARBA" id="ARBA00022989"/>
    </source>
</evidence>
<evidence type="ECO:0000256" key="1">
    <source>
        <dbReference type="ARBA" id="ARBA00004651"/>
    </source>
</evidence>
<evidence type="ECO:0000256" key="4">
    <source>
        <dbReference type="ARBA" id="ARBA00022692"/>
    </source>
</evidence>
<keyword evidence="6" id="KW-0406">Ion transport</keyword>
<keyword evidence="10" id="KW-1185">Reference proteome</keyword>
<dbReference type="HOGENOM" id="CLU_026429_0_1_9"/>
<dbReference type="GO" id="GO:0030001">
    <property type="term" value="P:metal ion transport"/>
    <property type="evidence" value="ECO:0007669"/>
    <property type="project" value="UniProtKB-ARBA"/>
</dbReference>
<accession>A0A078LYU6</accession>
<organism evidence="9 10">
    <name type="scientific">Jeotgalicoccus saudimassiliensis</name>
    <dbReference type="NCBI Taxonomy" id="1461582"/>
    <lineage>
        <taxon>Bacteria</taxon>
        <taxon>Bacillati</taxon>
        <taxon>Bacillota</taxon>
        <taxon>Bacilli</taxon>
        <taxon>Bacillales</taxon>
        <taxon>Staphylococcaceae</taxon>
        <taxon>Jeotgalicoccus</taxon>
    </lineage>
</organism>
<evidence type="ECO:0000256" key="7">
    <source>
        <dbReference type="ARBA" id="ARBA00023136"/>
    </source>
</evidence>
<evidence type="ECO:0000313" key="9">
    <source>
        <dbReference type="EMBL" id="CDZ99219.1"/>
    </source>
</evidence>
<feature type="transmembrane region" description="Helical" evidence="8">
    <location>
        <begin position="17"/>
        <end position="38"/>
    </location>
</feature>
<evidence type="ECO:0000256" key="8">
    <source>
        <dbReference type="SAM" id="Phobius"/>
    </source>
</evidence>
<dbReference type="GO" id="GO:0005886">
    <property type="term" value="C:plasma membrane"/>
    <property type="evidence" value="ECO:0007669"/>
    <property type="project" value="UniProtKB-SubCell"/>
</dbReference>
<dbReference type="STRING" id="1461582.BN1048_00346"/>
<keyword evidence="5 8" id="KW-1133">Transmembrane helix</keyword>
<dbReference type="Proteomes" id="UP000044136">
    <property type="component" value="Unassembled WGS sequence"/>
</dbReference>
<gene>
    <name evidence="9" type="primary">ktrB</name>
    <name evidence="9" type="ORF">BN1048_00346</name>
</gene>
<dbReference type="EMBL" id="CCSE01000001">
    <property type="protein sequence ID" value="CDZ99219.1"/>
    <property type="molecule type" value="Genomic_DNA"/>
</dbReference>
<dbReference type="GO" id="GO:0008324">
    <property type="term" value="F:monoatomic cation transmembrane transporter activity"/>
    <property type="evidence" value="ECO:0007669"/>
    <property type="project" value="InterPro"/>
</dbReference>
<evidence type="ECO:0000256" key="3">
    <source>
        <dbReference type="ARBA" id="ARBA00022475"/>
    </source>
</evidence>
<feature type="transmembrane region" description="Helical" evidence="8">
    <location>
        <begin position="233"/>
        <end position="252"/>
    </location>
</feature>
<keyword evidence="3" id="KW-1003">Cell membrane</keyword>
<feature type="transmembrane region" description="Helical" evidence="8">
    <location>
        <begin position="352"/>
        <end position="373"/>
    </location>
</feature>